<dbReference type="InterPro" id="IPR024651">
    <property type="entry name" value="FAD-SLDH_ssu"/>
</dbReference>
<dbReference type="Pfam" id="PF12318">
    <property type="entry name" value="FAD-SLDH"/>
    <property type="match status" value="1"/>
</dbReference>
<dbReference type="EMBL" id="FNQJ01000012">
    <property type="protein sequence ID" value="SEA42085.1"/>
    <property type="molecule type" value="Genomic_DNA"/>
</dbReference>
<organism evidence="1 2">
    <name type="scientific">Acidovorax soli</name>
    <dbReference type="NCBI Taxonomy" id="592050"/>
    <lineage>
        <taxon>Bacteria</taxon>
        <taxon>Pseudomonadati</taxon>
        <taxon>Pseudomonadota</taxon>
        <taxon>Betaproteobacteria</taxon>
        <taxon>Burkholderiales</taxon>
        <taxon>Comamonadaceae</taxon>
        <taxon>Acidovorax</taxon>
    </lineage>
</organism>
<sequence>MQYSRRSPPFALQRRHVLGGALATAAAALFPWTPVFPVEVDADQAFLALSILLTGRNNLDPALGRRLRQALQSGNDRLDQHTTDLLGLLETRKVPLPDLQAILATEKTAFAALPGQIMTAWYLGVVGKGPQAKVLAFEHALNAVAVSDKLKPPTYAYGAPGSWSHNPNA</sequence>
<dbReference type="AlphaFoldDB" id="A0A1H4B1L7"/>
<accession>A0A1H4B1L7</accession>
<protein>
    <submittedName>
        <fullName evidence="1">Membrane bound FAD containing D-sorbitol dehydrogenase</fullName>
    </submittedName>
</protein>
<proteinExistence type="predicted"/>
<dbReference type="PROSITE" id="PS51318">
    <property type="entry name" value="TAT"/>
    <property type="match status" value="1"/>
</dbReference>
<reference evidence="2" key="1">
    <citation type="submission" date="2016-10" db="EMBL/GenBank/DDBJ databases">
        <authorList>
            <person name="Varghese N."/>
            <person name="Submissions S."/>
        </authorList>
    </citation>
    <scope>NUCLEOTIDE SEQUENCE [LARGE SCALE GENOMIC DNA]</scope>
    <source>
        <strain evidence="2">DSM 25157</strain>
    </source>
</reference>
<dbReference type="InterPro" id="IPR006311">
    <property type="entry name" value="TAT_signal"/>
</dbReference>
<dbReference type="RefSeq" id="WP_159433781.1">
    <property type="nucleotide sequence ID" value="NZ_FNQJ01000012.1"/>
</dbReference>
<gene>
    <name evidence="1" type="ORF">SAMN05421875_11267</name>
</gene>
<dbReference type="Proteomes" id="UP000199002">
    <property type="component" value="Unassembled WGS sequence"/>
</dbReference>
<dbReference type="STRING" id="592050.SAMN05421875_11267"/>
<evidence type="ECO:0000313" key="2">
    <source>
        <dbReference type="Proteomes" id="UP000199002"/>
    </source>
</evidence>
<keyword evidence="2" id="KW-1185">Reference proteome</keyword>
<dbReference type="GeneID" id="34231592"/>
<evidence type="ECO:0000313" key="1">
    <source>
        <dbReference type="EMBL" id="SEA42085.1"/>
    </source>
</evidence>
<name>A0A1H4B1L7_9BURK</name>